<evidence type="ECO:0000256" key="3">
    <source>
        <dbReference type="ARBA" id="ARBA00012951"/>
    </source>
</evidence>
<reference evidence="22" key="2">
    <citation type="submission" date="2012-02" db="EMBL/GenBank/DDBJ databases">
        <title>Complete genome sequence of Blastococcus saxobsidens strain DD2.</title>
        <authorList>
            <person name="Genoscope."/>
        </authorList>
    </citation>
    <scope>NUCLEOTIDE SEQUENCE [LARGE SCALE GENOMIC DNA]</scope>
    <source>
        <strain evidence="22">DD2</strain>
    </source>
</reference>
<dbReference type="GO" id="GO:0046872">
    <property type="term" value="F:metal ion binding"/>
    <property type="evidence" value="ECO:0007669"/>
    <property type="project" value="UniProtKB-KW"/>
</dbReference>
<keyword evidence="5" id="KW-0813">Transport</keyword>
<dbReference type="STRING" id="1146883.BLASA_2107"/>
<dbReference type="GO" id="GO:0005886">
    <property type="term" value="C:plasma membrane"/>
    <property type="evidence" value="ECO:0007669"/>
    <property type="project" value="UniProtKB-SubCell"/>
</dbReference>
<dbReference type="FunFam" id="1.20.810.10:FF:000007">
    <property type="entry name" value="Ubiquinol-cytochrome C reductase B subunit"/>
    <property type="match status" value="1"/>
</dbReference>
<sequence length="561" mass="61504">MAARTASAPGAPTTKLGKAAYEIDDRLIVAGPVRRTLNKVFPDHWSFLLGEIALYCFIILLLSGTYLTFFFQASMVEVVYDGSYDPLRGLDMSIAYASTLDISFDVRGGLFMRQLHHWAALLFVASIVVHLLRIFFTGAFRRPRETNWIIGVLLMILALLEGATGYTLPDDLLSGTGLRIISAIILAIPVIGTWAHWAVFGGDFVGEVIIGRFYIIHVLLIPAILLALIAAHLLILVKQKHTQFPGPGRTEHNVVGNRLFPTFAGKATGLLFVVFGVCAALGGLVQINPVWLWGPYNPAMVSAASQPDWYVMFLDGSTRLFPAWDINLPGDYTIPALFWPTLVLPGILFTLLLLYPMIERKLTGDTASHHLLQRPRDVPVRTSLGMMAITFYVVLLVSGGNDVVADKFDISLNAMTWAGRIGLIVLPPIAYVLTYRICLGLQQHDREVLEHGIETGVIRRLPHGEFIEVHQPLGPVDEHGHGQLAYGGAPVPKRMNQAGGARRAIRGFFSPTEEPTAVELEQQREGRGLSSGEPGRELTTSGRPSEGGRPSDGGRPQDPRD</sequence>
<dbReference type="eggNOG" id="COG1290">
    <property type="taxonomic scope" value="Bacteria"/>
</dbReference>
<keyword evidence="9 19" id="KW-0812">Transmembrane</keyword>
<evidence type="ECO:0000256" key="2">
    <source>
        <dbReference type="ARBA" id="ARBA00004651"/>
    </source>
</evidence>
<feature type="transmembrane region" description="Helical" evidence="19">
    <location>
        <begin position="378"/>
        <end position="397"/>
    </location>
</feature>
<dbReference type="InterPro" id="IPR027387">
    <property type="entry name" value="Cytb/b6-like_sf"/>
</dbReference>
<keyword evidence="6" id="KW-1003">Cell membrane</keyword>
<proteinExistence type="predicted"/>
<dbReference type="GO" id="GO:0008121">
    <property type="term" value="F:quinol-cytochrome-c reductase activity"/>
    <property type="evidence" value="ECO:0007669"/>
    <property type="project" value="UniProtKB-EC"/>
</dbReference>
<organism evidence="21 22">
    <name type="scientific">Blastococcus saxobsidens (strain DD2)</name>
    <dbReference type="NCBI Taxonomy" id="1146883"/>
    <lineage>
        <taxon>Bacteria</taxon>
        <taxon>Bacillati</taxon>
        <taxon>Actinomycetota</taxon>
        <taxon>Actinomycetes</taxon>
        <taxon>Geodermatophilales</taxon>
        <taxon>Geodermatophilaceae</taxon>
        <taxon>Blastococcus</taxon>
    </lineage>
</organism>
<dbReference type="PROSITE" id="PS51002">
    <property type="entry name" value="CYTB_NTER"/>
    <property type="match status" value="1"/>
</dbReference>
<dbReference type="InterPro" id="IPR016174">
    <property type="entry name" value="Di-haem_cyt_TM"/>
</dbReference>
<keyword evidence="14" id="KW-0408">Iron</keyword>
<evidence type="ECO:0000256" key="14">
    <source>
        <dbReference type="ARBA" id="ARBA00023004"/>
    </source>
</evidence>
<feature type="region of interest" description="Disordered" evidence="18">
    <location>
        <begin position="508"/>
        <end position="561"/>
    </location>
</feature>
<evidence type="ECO:0000259" key="20">
    <source>
        <dbReference type="PROSITE" id="PS51002"/>
    </source>
</evidence>
<evidence type="ECO:0000256" key="4">
    <source>
        <dbReference type="ARBA" id="ARBA00016116"/>
    </source>
</evidence>
<feature type="transmembrane region" description="Helical" evidence="19">
    <location>
        <begin position="52"/>
        <end position="71"/>
    </location>
</feature>
<evidence type="ECO:0000256" key="17">
    <source>
        <dbReference type="ARBA" id="ARBA00029568"/>
    </source>
</evidence>
<dbReference type="Pfam" id="PF13631">
    <property type="entry name" value="Cytochrom_B_N_2"/>
    <property type="match status" value="1"/>
</dbReference>
<gene>
    <name evidence="21" type="primary">qcrB</name>
    <name evidence="21" type="ordered locus">BLASA_2107</name>
</gene>
<evidence type="ECO:0000313" key="22">
    <source>
        <dbReference type="Proteomes" id="UP000007517"/>
    </source>
</evidence>
<dbReference type="AlphaFoldDB" id="H6RSR5"/>
<evidence type="ECO:0000256" key="1">
    <source>
        <dbReference type="ARBA" id="ARBA00001971"/>
    </source>
</evidence>
<feature type="domain" description="Cytochrome b/b6 N-terminal region profile" evidence="20">
    <location>
        <begin position="19"/>
        <end position="245"/>
    </location>
</feature>
<evidence type="ECO:0000256" key="15">
    <source>
        <dbReference type="ARBA" id="ARBA00023136"/>
    </source>
</evidence>
<dbReference type="GO" id="GO:0016491">
    <property type="term" value="F:oxidoreductase activity"/>
    <property type="evidence" value="ECO:0007669"/>
    <property type="project" value="UniProtKB-KW"/>
</dbReference>
<evidence type="ECO:0000256" key="8">
    <source>
        <dbReference type="ARBA" id="ARBA00022660"/>
    </source>
</evidence>
<keyword evidence="22" id="KW-1185">Reference proteome</keyword>
<evidence type="ECO:0000313" key="21">
    <source>
        <dbReference type="EMBL" id="CCG03018.1"/>
    </source>
</evidence>
<feature type="transmembrane region" description="Helical" evidence="19">
    <location>
        <begin position="212"/>
        <end position="237"/>
    </location>
</feature>
<keyword evidence="11" id="KW-1278">Translocase</keyword>
<keyword evidence="15 19" id="KW-0472">Membrane</keyword>
<dbReference type="HOGENOM" id="CLU_031114_2_0_11"/>
<dbReference type="PANTHER" id="PTHR19271:SF16">
    <property type="entry name" value="CYTOCHROME B"/>
    <property type="match status" value="1"/>
</dbReference>
<feature type="transmembrane region" description="Helical" evidence="19">
    <location>
        <begin position="267"/>
        <end position="287"/>
    </location>
</feature>
<dbReference type="Proteomes" id="UP000007517">
    <property type="component" value="Chromosome"/>
</dbReference>
<reference evidence="21 22" key="1">
    <citation type="journal article" date="2012" name="J. Bacteriol.">
        <title>Genome Sequence of Blastococcus saxobsidens DD2, a Stone-Inhabiting Bacterium.</title>
        <authorList>
            <person name="Chouaia B."/>
            <person name="Crotti E."/>
            <person name="Brusetti L."/>
            <person name="Daffonchio D."/>
            <person name="Essoussi I."/>
            <person name="Nouioui I."/>
            <person name="Sbissi I."/>
            <person name="Ghodhbane-Gtari F."/>
            <person name="Gtari M."/>
            <person name="Vacherie B."/>
            <person name="Barbe V."/>
            <person name="Medigue C."/>
            <person name="Gury J."/>
            <person name="Pujic P."/>
            <person name="Normand P."/>
        </authorList>
    </citation>
    <scope>NUCLEOTIDE SEQUENCE [LARGE SCALE GENOMIC DNA]</scope>
    <source>
        <strain evidence="21 22">DD2</strain>
    </source>
</reference>
<evidence type="ECO:0000256" key="7">
    <source>
        <dbReference type="ARBA" id="ARBA00022617"/>
    </source>
</evidence>
<evidence type="ECO:0000256" key="13">
    <source>
        <dbReference type="ARBA" id="ARBA00022989"/>
    </source>
</evidence>
<evidence type="ECO:0000256" key="10">
    <source>
        <dbReference type="ARBA" id="ARBA00022723"/>
    </source>
</evidence>
<protein>
    <recommendedName>
        <fullName evidence="4">Cytochrome bc1 complex cytochrome b subunit</fullName>
        <ecNumber evidence="3">7.1.1.8</ecNumber>
    </recommendedName>
    <alternativeName>
        <fullName evidence="17">Cytochrome bc1 reductase complex subunit QcrB</fullName>
    </alternativeName>
</protein>
<feature type="transmembrane region" description="Helical" evidence="19">
    <location>
        <begin position="148"/>
        <end position="168"/>
    </location>
</feature>
<accession>H6RSR5</accession>
<dbReference type="PANTHER" id="PTHR19271">
    <property type="entry name" value="CYTOCHROME B"/>
    <property type="match status" value="1"/>
</dbReference>
<feature type="transmembrane region" description="Helical" evidence="19">
    <location>
        <begin position="180"/>
        <end position="200"/>
    </location>
</feature>
<keyword evidence="13 19" id="KW-1133">Transmembrane helix</keyword>
<evidence type="ECO:0000256" key="18">
    <source>
        <dbReference type="SAM" id="MobiDB-lite"/>
    </source>
</evidence>
<dbReference type="OrthoDB" id="9804503at2"/>
<keyword evidence="8" id="KW-0679">Respiratory chain</keyword>
<feature type="transmembrane region" description="Helical" evidence="19">
    <location>
        <begin position="337"/>
        <end position="358"/>
    </location>
</feature>
<dbReference type="KEGG" id="bsd:BLASA_2107"/>
<keyword evidence="12" id="KW-0249">Electron transport</keyword>
<evidence type="ECO:0000256" key="19">
    <source>
        <dbReference type="SAM" id="Phobius"/>
    </source>
</evidence>
<keyword evidence="10" id="KW-0479">Metal-binding</keyword>
<evidence type="ECO:0000256" key="12">
    <source>
        <dbReference type="ARBA" id="ARBA00022982"/>
    </source>
</evidence>
<feature type="transmembrane region" description="Helical" evidence="19">
    <location>
        <begin position="417"/>
        <end position="438"/>
    </location>
</feature>
<evidence type="ECO:0000256" key="9">
    <source>
        <dbReference type="ARBA" id="ARBA00022692"/>
    </source>
</evidence>
<evidence type="ECO:0000256" key="5">
    <source>
        <dbReference type="ARBA" id="ARBA00022448"/>
    </source>
</evidence>
<comment type="catalytic activity">
    <reaction evidence="16">
        <text>a quinol + 2 Fe(III)-[cytochrome c](out) = a quinone + 2 Fe(II)-[cytochrome c](out) + 2 H(+)(out)</text>
        <dbReference type="Rhea" id="RHEA:11484"/>
        <dbReference type="Rhea" id="RHEA-COMP:10350"/>
        <dbReference type="Rhea" id="RHEA-COMP:14399"/>
        <dbReference type="ChEBI" id="CHEBI:15378"/>
        <dbReference type="ChEBI" id="CHEBI:24646"/>
        <dbReference type="ChEBI" id="CHEBI:29033"/>
        <dbReference type="ChEBI" id="CHEBI:29034"/>
        <dbReference type="ChEBI" id="CHEBI:132124"/>
        <dbReference type="EC" id="7.1.1.8"/>
    </reaction>
</comment>
<dbReference type="EC" id="7.1.1.8" evidence="3"/>
<evidence type="ECO:0000256" key="11">
    <source>
        <dbReference type="ARBA" id="ARBA00022967"/>
    </source>
</evidence>
<dbReference type="GO" id="GO:0022904">
    <property type="term" value="P:respiratory electron transport chain"/>
    <property type="evidence" value="ECO:0007669"/>
    <property type="project" value="InterPro"/>
</dbReference>
<dbReference type="Gene3D" id="1.20.810.10">
    <property type="entry name" value="Cytochrome Bc1 Complex, Chain C"/>
    <property type="match status" value="1"/>
</dbReference>
<feature type="transmembrane region" description="Helical" evidence="19">
    <location>
        <begin position="117"/>
        <end position="136"/>
    </location>
</feature>
<name>H6RSR5_BLASD</name>
<dbReference type="EMBL" id="FO117623">
    <property type="protein sequence ID" value="CCG03018.1"/>
    <property type="molecule type" value="Genomic_DNA"/>
</dbReference>
<dbReference type="RefSeq" id="WP_014375901.1">
    <property type="nucleotide sequence ID" value="NC_016943.1"/>
</dbReference>
<evidence type="ECO:0000256" key="16">
    <source>
        <dbReference type="ARBA" id="ARBA00029351"/>
    </source>
</evidence>
<comment type="cofactor">
    <cofactor evidence="1">
        <name>heme</name>
        <dbReference type="ChEBI" id="CHEBI:30413"/>
    </cofactor>
</comment>
<dbReference type="InterPro" id="IPR005797">
    <property type="entry name" value="Cyt_b/b6_N"/>
</dbReference>
<keyword evidence="7" id="KW-0349">Heme</keyword>
<dbReference type="SUPFAM" id="SSF81342">
    <property type="entry name" value="Transmembrane di-heme cytochromes"/>
    <property type="match status" value="1"/>
</dbReference>
<evidence type="ECO:0000256" key="6">
    <source>
        <dbReference type="ARBA" id="ARBA00022475"/>
    </source>
</evidence>
<comment type="subcellular location">
    <subcellularLocation>
        <location evidence="2">Cell membrane</location>
        <topology evidence="2">Multi-pass membrane protein</topology>
    </subcellularLocation>
</comment>
<keyword evidence="21" id="KW-0560">Oxidoreductase</keyword>